<dbReference type="InterPro" id="IPR044929">
    <property type="entry name" value="DNA/RNA_non-sp_Endonuclease_sf"/>
</dbReference>
<dbReference type="InterPro" id="IPR001604">
    <property type="entry name" value="Endo_G_ENPP1-like_dom"/>
</dbReference>
<keyword evidence="3" id="KW-0540">Nuclease</keyword>
<dbReference type="InterPro" id="IPR039015">
    <property type="entry name" value="ENDOD1"/>
</dbReference>
<feature type="domain" description="DNA/RNA non-specific endonuclease/pyrophosphatase/phosphodiesterase" evidence="2">
    <location>
        <begin position="2"/>
        <end position="161"/>
    </location>
</feature>
<dbReference type="PANTHER" id="PTHR21472">
    <property type="entry name" value="ENDONUCLEASE DOMAIN-CONTAINING 1 PROTEIN ENDOD1"/>
    <property type="match status" value="1"/>
</dbReference>
<dbReference type="PANTHER" id="PTHR21472:SF30">
    <property type="entry name" value="ENDONUCLEASE DOMAIN-CONTAINING 1 PROTEIN-RELATED"/>
    <property type="match status" value="1"/>
</dbReference>
<comment type="caution">
    <text evidence="3">The sequence shown here is derived from an EMBL/GenBank/DDBJ whole genome shotgun (WGS) entry which is preliminary data.</text>
</comment>
<evidence type="ECO:0000313" key="4">
    <source>
        <dbReference type="Proteomes" id="UP000830375"/>
    </source>
</evidence>
<dbReference type="Gene3D" id="3.40.570.10">
    <property type="entry name" value="Extracellular Endonuclease, subunit A"/>
    <property type="match status" value="1"/>
</dbReference>
<dbReference type="SMART" id="SM00892">
    <property type="entry name" value="Endonuclease_NS"/>
    <property type="match status" value="1"/>
</dbReference>
<reference evidence="3 4" key="1">
    <citation type="submission" date="2022-01" db="EMBL/GenBank/DDBJ databases">
        <title>A high-quality chromosome-level genome assembly of rohu carp, Labeo rohita.</title>
        <authorList>
            <person name="Arick M.A. II"/>
            <person name="Hsu C.-Y."/>
            <person name="Magbanua Z."/>
            <person name="Pechanova O."/>
            <person name="Grover C."/>
            <person name="Miller E."/>
            <person name="Thrash A."/>
            <person name="Ezzel L."/>
            <person name="Alam S."/>
            <person name="Benzie J."/>
            <person name="Hamilton M."/>
            <person name="Karsi A."/>
            <person name="Lawrence M.L."/>
            <person name="Peterson D.G."/>
        </authorList>
    </citation>
    <scope>NUCLEOTIDE SEQUENCE [LARGE SCALE GENOMIC DNA]</scope>
    <source>
        <strain evidence="4">BAU-BD-2019</strain>
        <tissue evidence="3">Blood</tissue>
    </source>
</reference>
<dbReference type="SUPFAM" id="SSF54060">
    <property type="entry name" value="His-Me finger endonucleases"/>
    <property type="match status" value="1"/>
</dbReference>
<dbReference type="Pfam" id="PF01223">
    <property type="entry name" value="Endonuclease_NS"/>
    <property type="match status" value="1"/>
</dbReference>
<keyword evidence="3" id="KW-0378">Hydrolase</keyword>
<keyword evidence="4" id="KW-1185">Reference proteome</keyword>
<dbReference type="SMART" id="SM00477">
    <property type="entry name" value="NUC"/>
    <property type="match status" value="1"/>
</dbReference>
<dbReference type="EMBL" id="JACTAM010002365">
    <property type="protein sequence ID" value="KAI2644994.1"/>
    <property type="molecule type" value="Genomic_DNA"/>
</dbReference>
<accession>A0ABQ8L2K0</accession>
<feature type="domain" description="ENPP1-3/EXOG-like endonuclease/phosphodiesterase" evidence="1">
    <location>
        <begin position="2"/>
        <end position="160"/>
    </location>
</feature>
<name>A0ABQ8L2K0_LABRO</name>
<dbReference type="InterPro" id="IPR020821">
    <property type="entry name" value="ENPP1-3/EXOG-like_nuc-like"/>
</dbReference>
<evidence type="ECO:0000259" key="2">
    <source>
        <dbReference type="SMART" id="SM00892"/>
    </source>
</evidence>
<gene>
    <name evidence="3" type="ORF">H4Q32_029905</name>
</gene>
<evidence type="ECO:0000259" key="1">
    <source>
        <dbReference type="SMART" id="SM00477"/>
    </source>
</evidence>
<dbReference type="GO" id="GO:0004519">
    <property type="term" value="F:endonuclease activity"/>
    <property type="evidence" value="ECO:0007669"/>
    <property type="project" value="UniProtKB-KW"/>
</dbReference>
<evidence type="ECO:0000313" key="3">
    <source>
        <dbReference type="EMBL" id="KAI2644994.1"/>
    </source>
</evidence>
<proteinExistence type="predicted"/>
<sequence length="163" mass="18386">MTYENDVKMPRLGDNQALNGDYEGSGYDKGHLAPVYQAQSQDCADATFTLTNAAPQNPSFNRGQWRVLENKIAADLSNRCLPKKYSVYIVTGVVPGTKNIKENRVKVPSHFWTAYCCLDNNKICQISSGFIGKNENVTPEEKTVKNLEEELEILYKIKPFNLF</sequence>
<dbReference type="InterPro" id="IPR044925">
    <property type="entry name" value="His-Me_finger_sf"/>
</dbReference>
<dbReference type="Proteomes" id="UP000830375">
    <property type="component" value="Unassembled WGS sequence"/>
</dbReference>
<organism evidence="3 4">
    <name type="scientific">Labeo rohita</name>
    <name type="common">Indian major carp</name>
    <name type="synonym">Cyprinus rohita</name>
    <dbReference type="NCBI Taxonomy" id="84645"/>
    <lineage>
        <taxon>Eukaryota</taxon>
        <taxon>Metazoa</taxon>
        <taxon>Chordata</taxon>
        <taxon>Craniata</taxon>
        <taxon>Vertebrata</taxon>
        <taxon>Euteleostomi</taxon>
        <taxon>Actinopterygii</taxon>
        <taxon>Neopterygii</taxon>
        <taxon>Teleostei</taxon>
        <taxon>Ostariophysi</taxon>
        <taxon>Cypriniformes</taxon>
        <taxon>Cyprinidae</taxon>
        <taxon>Labeoninae</taxon>
        <taxon>Labeonini</taxon>
        <taxon>Labeo</taxon>
    </lineage>
</organism>
<keyword evidence="3" id="KW-0255">Endonuclease</keyword>
<protein>
    <submittedName>
        <fullName evidence="3">Endonuclease domain-containing 1 protein</fullName>
    </submittedName>
</protein>